<organism evidence="2 3">
    <name type="scientific">Dokdonella koreensis DS-123</name>
    <dbReference type="NCBI Taxonomy" id="1300342"/>
    <lineage>
        <taxon>Bacteria</taxon>
        <taxon>Pseudomonadati</taxon>
        <taxon>Pseudomonadota</taxon>
        <taxon>Gammaproteobacteria</taxon>
        <taxon>Lysobacterales</taxon>
        <taxon>Rhodanobacteraceae</taxon>
        <taxon>Dokdonella</taxon>
    </lineage>
</organism>
<dbReference type="KEGG" id="dko:I596_1143"/>
<dbReference type="Pfam" id="PF13439">
    <property type="entry name" value="Glyco_transf_4"/>
    <property type="match status" value="1"/>
</dbReference>
<dbReference type="STRING" id="1300342.I596_1143"/>
<evidence type="ECO:0000313" key="2">
    <source>
        <dbReference type="EMBL" id="ANB17173.1"/>
    </source>
</evidence>
<sequence>MRLLVVTSQFPLAGEPTRGRPIHQTLRELARQATVRVLSPVARYPRWAQPSSYLFRAPDPHAAVTDLDAVWPTYPALPALTRPFNGWLCARAIAAEARAFAPDVILAYWLYPDAFGAQRVARRLDVPFVAGARGSDIRVRDAISRRLTVPVVRGADRLLVVSADLGRLAVEDYGADPARVRVIANGCDATIFHRRDRAAARAALGVAADAELVLYVGRLVAEKGLRELVEALRTLRRVRPRAECVLVGEGPLQAELAAAAADPANGLRLAGAQPAPQVAEWMAAADLVTLPSYSEGHPNVLVEALACGRPVVSTPVGGVPEVVDASCAVLVPPRDAQALAGALAAVLARDWDEVALSRRFSRSWAEVAADTLTACREALAARGTPQRPGTE</sequence>
<proteinExistence type="predicted"/>
<dbReference type="Proteomes" id="UP000076830">
    <property type="component" value="Chromosome"/>
</dbReference>
<dbReference type="PANTHER" id="PTHR45947:SF3">
    <property type="entry name" value="SULFOQUINOVOSYL TRANSFERASE SQD2"/>
    <property type="match status" value="1"/>
</dbReference>
<keyword evidence="3" id="KW-1185">Reference proteome</keyword>
<dbReference type="Pfam" id="PF13692">
    <property type="entry name" value="Glyco_trans_1_4"/>
    <property type="match status" value="1"/>
</dbReference>
<evidence type="ECO:0000313" key="3">
    <source>
        <dbReference type="Proteomes" id="UP000076830"/>
    </source>
</evidence>
<protein>
    <submittedName>
        <fullName evidence="2">Glycosyl transferase, group 1 family protein</fullName>
    </submittedName>
</protein>
<name>A0A160DU41_9GAMM</name>
<reference evidence="2 3" key="1">
    <citation type="submission" date="2016-04" db="EMBL/GenBank/DDBJ databases">
        <title>Complete genome sequence of Dokdonella koreensis DS-123T.</title>
        <authorList>
            <person name="Kim J.F."/>
            <person name="Lee H."/>
            <person name="Kwak M.-J."/>
        </authorList>
    </citation>
    <scope>NUCLEOTIDE SEQUENCE [LARGE SCALE GENOMIC DNA]</scope>
    <source>
        <strain evidence="2 3">DS-123</strain>
    </source>
</reference>
<evidence type="ECO:0000259" key="1">
    <source>
        <dbReference type="Pfam" id="PF13439"/>
    </source>
</evidence>
<dbReference type="GO" id="GO:0016757">
    <property type="term" value="F:glycosyltransferase activity"/>
    <property type="evidence" value="ECO:0007669"/>
    <property type="project" value="TreeGrafter"/>
</dbReference>
<accession>A0A160DU41</accession>
<dbReference type="PANTHER" id="PTHR45947">
    <property type="entry name" value="SULFOQUINOVOSYL TRANSFERASE SQD2"/>
    <property type="match status" value="1"/>
</dbReference>
<dbReference type="SUPFAM" id="SSF53756">
    <property type="entry name" value="UDP-Glycosyltransferase/glycogen phosphorylase"/>
    <property type="match status" value="1"/>
</dbReference>
<dbReference type="PATRIC" id="fig|1300342.3.peg.1116"/>
<dbReference type="Gene3D" id="3.40.50.2000">
    <property type="entry name" value="Glycogen Phosphorylase B"/>
    <property type="match status" value="2"/>
</dbReference>
<gene>
    <name evidence="2" type="ORF">I596_1143</name>
</gene>
<dbReference type="EMBL" id="CP015249">
    <property type="protein sequence ID" value="ANB17173.1"/>
    <property type="molecule type" value="Genomic_DNA"/>
</dbReference>
<dbReference type="AlphaFoldDB" id="A0A160DU41"/>
<dbReference type="InterPro" id="IPR028098">
    <property type="entry name" value="Glyco_trans_4-like_N"/>
</dbReference>
<dbReference type="OrthoDB" id="258796at2"/>
<dbReference type="RefSeq" id="WP_067651486.1">
    <property type="nucleotide sequence ID" value="NZ_CP015249.1"/>
</dbReference>
<feature type="domain" description="Glycosyltransferase subfamily 4-like N-terminal" evidence="1">
    <location>
        <begin position="23"/>
        <end position="189"/>
    </location>
</feature>
<dbReference type="InterPro" id="IPR050194">
    <property type="entry name" value="Glycosyltransferase_grp1"/>
</dbReference>
<keyword evidence="2" id="KW-0808">Transferase</keyword>